<dbReference type="OrthoDB" id="145738at2"/>
<comment type="subunit">
    <text evidence="10">Monomer.</text>
</comment>
<feature type="binding site" evidence="10 11">
    <location>
        <begin position="369"/>
        <end position="372"/>
    </location>
    <ligand>
        <name>ATP</name>
        <dbReference type="ChEBI" id="CHEBI:30616"/>
    </ligand>
</feature>
<evidence type="ECO:0000256" key="5">
    <source>
        <dbReference type="ARBA" id="ARBA00016471"/>
    </source>
</evidence>
<evidence type="ECO:0000256" key="4">
    <source>
        <dbReference type="ARBA" id="ARBA00013061"/>
    </source>
</evidence>
<feature type="binding site" evidence="10">
    <location>
        <begin position="64"/>
        <end position="67"/>
    </location>
    <ligand>
        <name>substrate</name>
    </ligand>
</feature>
<keyword evidence="15" id="KW-1185">Reference proteome</keyword>
<dbReference type="PIRSF" id="PIRSF000724">
    <property type="entry name" value="Pgk"/>
    <property type="match status" value="1"/>
</dbReference>
<evidence type="ECO:0000313" key="14">
    <source>
        <dbReference type="EMBL" id="AKI97426.1"/>
    </source>
</evidence>
<evidence type="ECO:0000256" key="11">
    <source>
        <dbReference type="PIRSR" id="PIRSR000724-2"/>
    </source>
</evidence>
<evidence type="ECO:0000313" key="15">
    <source>
        <dbReference type="Proteomes" id="UP000035159"/>
    </source>
</evidence>
<dbReference type="PANTHER" id="PTHR11406">
    <property type="entry name" value="PHOSPHOGLYCERATE KINASE"/>
    <property type="match status" value="1"/>
</dbReference>
<accession>A0A0G2ZBF3</accession>
<keyword evidence="10" id="KW-0963">Cytoplasm</keyword>
<dbReference type="EC" id="2.7.2.3" evidence="4 10"/>
<dbReference type="SUPFAM" id="SSF53748">
    <property type="entry name" value="Phosphoglycerate kinase"/>
    <property type="match status" value="1"/>
</dbReference>
<dbReference type="GO" id="GO:0005829">
    <property type="term" value="C:cytosol"/>
    <property type="evidence" value="ECO:0007669"/>
    <property type="project" value="TreeGrafter"/>
</dbReference>
<dbReference type="InterPro" id="IPR015824">
    <property type="entry name" value="Phosphoglycerate_kinase_N"/>
</dbReference>
<keyword evidence="9 10" id="KW-0067">ATP-binding</keyword>
<dbReference type="Pfam" id="PF00162">
    <property type="entry name" value="PGK"/>
    <property type="match status" value="1"/>
</dbReference>
<dbReference type="GO" id="GO:0005524">
    <property type="term" value="F:ATP binding"/>
    <property type="evidence" value="ECO:0007669"/>
    <property type="project" value="UniProtKB-KW"/>
</dbReference>
<dbReference type="STRING" id="1330330.IX53_05905"/>
<dbReference type="Gene3D" id="3.40.50.1260">
    <property type="entry name" value="Phosphoglycerate kinase, N-terminal domain"/>
    <property type="match status" value="2"/>
</dbReference>
<evidence type="ECO:0000256" key="6">
    <source>
        <dbReference type="ARBA" id="ARBA00022679"/>
    </source>
</evidence>
<dbReference type="PANTHER" id="PTHR11406:SF23">
    <property type="entry name" value="PHOSPHOGLYCERATE KINASE 1, CHLOROPLASTIC-RELATED"/>
    <property type="match status" value="1"/>
</dbReference>
<gene>
    <name evidence="10" type="primary">pgk</name>
    <name evidence="14" type="ORF">IX53_05905</name>
</gene>
<evidence type="ECO:0000256" key="1">
    <source>
        <dbReference type="ARBA" id="ARBA00000642"/>
    </source>
</evidence>
<comment type="pathway">
    <text evidence="2 10 13">Carbohydrate degradation; glycolysis; pyruvate from D-glyceraldehyde 3-phosphate: step 2/5.</text>
</comment>
<dbReference type="PRINTS" id="PR00477">
    <property type="entry name" value="PHGLYCKINASE"/>
</dbReference>
<protein>
    <recommendedName>
        <fullName evidence="5 10">Phosphoglycerate kinase</fullName>
        <ecNumber evidence="4 10">2.7.2.3</ecNumber>
    </recommendedName>
</protein>
<proteinExistence type="inferred from homology"/>
<organism evidence="14 15">
    <name type="scientific">Kosmotoga pacifica</name>
    <dbReference type="NCBI Taxonomy" id="1330330"/>
    <lineage>
        <taxon>Bacteria</taxon>
        <taxon>Thermotogati</taxon>
        <taxon>Thermotogota</taxon>
        <taxon>Thermotogae</taxon>
        <taxon>Kosmotogales</taxon>
        <taxon>Kosmotogaceae</taxon>
        <taxon>Kosmotoga</taxon>
    </lineage>
</organism>
<dbReference type="UniPathway" id="UPA00109">
    <property type="reaction ID" value="UER00185"/>
</dbReference>
<evidence type="ECO:0000256" key="12">
    <source>
        <dbReference type="RuleBase" id="RU000532"/>
    </source>
</evidence>
<feature type="binding site" evidence="10">
    <location>
        <position position="168"/>
    </location>
    <ligand>
        <name>substrate</name>
    </ligand>
</feature>
<feature type="binding site" evidence="10">
    <location>
        <begin position="24"/>
        <end position="26"/>
    </location>
    <ligand>
        <name>substrate</name>
    </ligand>
</feature>
<dbReference type="PROSITE" id="PS00111">
    <property type="entry name" value="PGLYCERATE_KINASE"/>
    <property type="match status" value="1"/>
</dbReference>
<dbReference type="PATRIC" id="fig|1330330.3.peg.1196"/>
<dbReference type="EMBL" id="CP011232">
    <property type="protein sequence ID" value="AKI97426.1"/>
    <property type="molecule type" value="Genomic_DNA"/>
</dbReference>
<evidence type="ECO:0000256" key="10">
    <source>
        <dbReference type="HAMAP-Rule" id="MF_00145"/>
    </source>
</evidence>
<evidence type="ECO:0000256" key="3">
    <source>
        <dbReference type="ARBA" id="ARBA00008982"/>
    </source>
</evidence>
<feature type="binding site" evidence="10">
    <location>
        <position position="41"/>
    </location>
    <ligand>
        <name>substrate</name>
    </ligand>
</feature>
<name>A0A0G2ZBF3_9BACT</name>
<dbReference type="GO" id="GO:0006094">
    <property type="term" value="P:gluconeogenesis"/>
    <property type="evidence" value="ECO:0007669"/>
    <property type="project" value="TreeGrafter"/>
</dbReference>
<keyword evidence="7 10" id="KW-0547">Nucleotide-binding</keyword>
<comment type="caution">
    <text evidence="10">Lacks conserved residue(s) required for the propagation of feature annotation.</text>
</comment>
<dbReference type="AlphaFoldDB" id="A0A0G2ZBF3"/>
<comment type="catalytic activity">
    <reaction evidence="1 10 12">
        <text>(2R)-3-phosphoglycerate + ATP = (2R)-3-phospho-glyceroyl phosphate + ADP</text>
        <dbReference type="Rhea" id="RHEA:14801"/>
        <dbReference type="ChEBI" id="CHEBI:30616"/>
        <dbReference type="ChEBI" id="CHEBI:57604"/>
        <dbReference type="ChEBI" id="CHEBI:58272"/>
        <dbReference type="ChEBI" id="CHEBI:456216"/>
        <dbReference type="EC" id="2.7.2.3"/>
    </reaction>
</comment>
<keyword evidence="8 10" id="KW-0418">Kinase</keyword>
<dbReference type="RefSeq" id="WP_047754560.1">
    <property type="nucleotide sequence ID" value="NZ_CAJUHA010000015.1"/>
</dbReference>
<dbReference type="GO" id="GO:0006096">
    <property type="term" value="P:glycolytic process"/>
    <property type="evidence" value="ECO:0007669"/>
    <property type="project" value="UniProtKB-UniRule"/>
</dbReference>
<reference evidence="14 15" key="1">
    <citation type="submission" date="2015-04" db="EMBL/GenBank/DDBJ databases">
        <title>Complete Genome Sequence of Kosmotoga pacifica SLHLJ1.</title>
        <authorList>
            <person name="Jiang L.J."/>
            <person name="Shao Z.Z."/>
            <person name="Jebbar M."/>
        </authorList>
    </citation>
    <scope>NUCLEOTIDE SEQUENCE [LARGE SCALE GENOMIC DNA]</scope>
    <source>
        <strain evidence="14 15">SLHLJ1</strain>
    </source>
</reference>
<evidence type="ECO:0000256" key="7">
    <source>
        <dbReference type="ARBA" id="ARBA00022741"/>
    </source>
</evidence>
<dbReference type="FunFam" id="3.40.50.1260:FF:000006">
    <property type="entry name" value="Phosphoglycerate kinase"/>
    <property type="match status" value="1"/>
</dbReference>
<comment type="similarity">
    <text evidence="3 10 12">Belongs to the phosphoglycerate kinase family.</text>
</comment>
<feature type="binding site" evidence="10 11">
    <location>
        <position position="343"/>
    </location>
    <ligand>
        <name>ATP</name>
        <dbReference type="ChEBI" id="CHEBI:30616"/>
    </ligand>
</feature>
<comment type="subcellular location">
    <subcellularLocation>
        <location evidence="10 13">Cytoplasm</location>
    </subcellularLocation>
</comment>
<dbReference type="InterPro" id="IPR036043">
    <property type="entry name" value="Phosphoglycerate_kinase_sf"/>
</dbReference>
<evidence type="ECO:0000256" key="2">
    <source>
        <dbReference type="ARBA" id="ARBA00004838"/>
    </source>
</evidence>
<keyword evidence="10 13" id="KW-0324">Glycolysis</keyword>
<dbReference type="InterPro" id="IPR015911">
    <property type="entry name" value="Phosphoglycerate_kinase_CS"/>
</dbReference>
<dbReference type="GO" id="GO:0043531">
    <property type="term" value="F:ADP binding"/>
    <property type="evidence" value="ECO:0007669"/>
    <property type="project" value="TreeGrafter"/>
</dbReference>
<evidence type="ECO:0000256" key="8">
    <source>
        <dbReference type="ARBA" id="ARBA00022777"/>
    </source>
</evidence>
<feature type="binding site" evidence="10">
    <location>
        <position position="122"/>
    </location>
    <ligand>
        <name>substrate</name>
    </ligand>
</feature>
<dbReference type="HAMAP" id="MF_00145">
    <property type="entry name" value="Phosphoglyc_kinase"/>
    <property type="match status" value="1"/>
</dbReference>
<evidence type="ECO:0000256" key="13">
    <source>
        <dbReference type="RuleBase" id="RU000695"/>
    </source>
</evidence>
<dbReference type="KEGG" id="kpf:IX53_05905"/>
<dbReference type="InterPro" id="IPR001576">
    <property type="entry name" value="Phosphoglycerate_kinase"/>
</dbReference>
<dbReference type="GO" id="GO:0004618">
    <property type="term" value="F:phosphoglycerate kinase activity"/>
    <property type="evidence" value="ECO:0007669"/>
    <property type="project" value="UniProtKB-UniRule"/>
</dbReference>
<keyword evidence="6 10" id="KW-0808">Transferase</keyword>
<sequence>MREIPINTLDDFDFHNKTVILRIDINSPLDPRTKKIANENRINQSIPTIKELMEKGAKLAILAHQGDTLDYHNLISMAEHAEKLSEKLGRPVRYIDDVAGPAAQEMVKNLKPGEAVLLGNVRYLTEEVSTFENAVKLEAHEMLNTYIIRNLAPLADYYVNDAFSAAHRNSPSMVAFEEILPTAAGRLLFKELSALTKVMEKPEKPAVFVLGGLKISDAFGMMKQVLENGTADRILTCGVTGIVMQMAMGRLVGKEQEKFIYDRSLDVFIEPARDYLSRFGDRFLNPVDFAYERDGKRVECSVDELPVDDALFLDIGEKTIEIYKEEIQKAGTIFVNGPAGAYENPLFEKGTREIWNAIAEAPGYSVIGGGDSVSAAQKLVENAEKKFGYICTAGGAMVRFLSGKELPLIKALKKAYRKVEK</sequence>
<dbReference type="Proteomes" id="UP000035159">
    <property type="component" value="Chromosome"/>
</dbReference>
<evidence type="ECO:0000256" key="9">
    <source>
        <dbReference type="ARBA" id="ARBA00022840"/>
    </source>
</evidence>